<reference evidence="1 2" key="1">
    <citation type="journal article" date="2016" name="Mol. Biol. Evol.">
        <title>Comparative Genomics of Early-Diverging Mushroom-Forming Fungi Provides Insights into the Origins of Lignocellulose Decay Capabilities.</title>
        <authorList>
            <person name="Nagy L.G."/>
            <person name="Riley R."/>
            <person name="Tritt A."/>
            <person name="Adam C."/>
            <person name="Daum C."/>
            <person name="Floudas D."/>
            <person name="Sun H."/>
            <person name="Yadav J.S."/>
            <person name="Pangilinan J."/>
            <person name="Larsson K.H."/>
            <person name="Matsuura K."/>
            <person name="Barry K."/>
            <person name="Labutti K."/>
            <person name="Kuo R."/>
            <person name="Ohm R.A."/>
            <person name="Bhattacharya S.S."/>
            <person name="Shirouzu T."/>
            <person name="Yoshinaga Y."/>
            <person name="Martin F.M."/>
            <person name="Grigoriev I.V."/>
            <person name="Hibbett D.S."/>
        </authorList>
    </citation>
    <scope>NUCLEOTIDE SEQUENCE [LARGE SCALE GENOMIC DNA]</scope>
    <source>
        <strain evidence="1 2">HHB12029</strain>
    </source>
</reference>
<dbReference type="Proteomes" id="UP000077266">
    <property type="component" value="Unassembled WGS sequence"/>
</dbReference>
<dbReference type="EMBL" id="KV425970">
    <property type="protein sequence ID" value="KZV94560.1"/>
    <property type="molecule type" value="Genomic_DNA"/>
</dbReference>
<evidence type="ECO:0000313" key="1">
    <source>
        <dbReference type="EMBL" id="KZV94560.1"/>
    </source>
</evidence>
<gene>
    <name evidence="1" type="ORF">EXIGLDRAFT_766976</name>
</gene>
<sequence length="173" mass="19466">MAPAELLPELWYAVFEFVYDLLPWHAFDEGPSGHERRIHRLRARYRLSSILLVSKLWYSIAAPFAWRDMTLSLRGPRSPLARSVHVSAMLGGHTRTLHLTVHIAKLESAFQDLVSDMTALRELSCPSLDPDEVAALEESCGSSLTTLCLRAPQSTLLGSPKFYALQELQIAHR</sequence>
<proteinExistence type="predicted"/>
<dbReference type="AlphaFoldDB" id="A0A165JA98"/>
<protein>
    <submittedName>
        <fullName evidence="1">Uncharacterized protein</fullName>
    </submittedName>
</protein>
<organism evidence="1 2">
    <name type="scientific">Exidia glandulosa HHB12029</name>
    <dbReference type="NCBI Taxonomy" id="1314781"/>
    <lineage>
        <taxon>Eukaryota</taxon>
        <taxon>Fungi</taxon>
        <taxon>Dikarya</taxon>
        <taxon>Basidiomycota</taxon>
        <taxon>Agaricomycotina</taxon>
        <taxon>Agaricomycetes</taxon>
        <taxon>Auriculariales</taxon>
        <taxon>Exidiaceae</taxon>
        <taxon>Exidia</taxon>
    </lineage>
</organism>
<accession>A0A165JA98</accession>
<evidence type="ECO:0000313" key="2">
    <source>
        <dbReference type="Proteomes" id="UP000077266"/>
    </source>
</evidence>
<dbReference type="InParanoid" id="A0A165JA98"/>
<name>A0A165JA98_EXIGL</name>
<keyword evidence="2" id="KW-1185">Reference proteome</keyword>